<evidence type="ECO:0000313" key="2">
    <source>
        <dbReference type="EMBL" id="HJG96477.1"/>
    </source>
</evidence>
<reference evidence="2" key="1">
    <citation type="journal article" date="2021" name="PeerJ">
        <title>Extensive microbial diversity within the chicken gut microbiome revealed by metagenomics and culture.</title>
        <authorList>
            <person name="Gilroy R."/>
            <person name="Ravi A."/>
            <person name="Getino M."/>
            <person name="Pursley I."/>
            <person name="Horton D.L."/>
            <person name="Alikhan N.F."/>
            <person name="Baker D."/>
            <person name="Gharbi K."/>
            <person name="Hall N."/>
            <person name="Watson M."/>
            <person name="Adriaenssens E.M."/>
            <person name="Foster-Nyarko E."/>
            <person name="Jarju S."/>
            <person name="Secka A."/>
            <person name="Antonio M."/>
            <person name="Oren A."/>
            <person name="Chaudhuri R.R."/>
            <person name="La Ragione R."/>
            <person name="Hildebrand F."/>
            <person name="Pallen M.J."/>
        </authorList>
    </citation>
    <scope>NUCLEOTIDE SEQUENCE</scope>
    <source>
        <strain evidence="2">1277</strain>
    </source>
</reference>
<proteinExistence type="predicted"/>
<keyword evidence="1" id="KW-1133">Transmembrane helix</keyword>
<evidence type="ECO:0000313" key="3">
    <source>
        <dbReference type="Proteomes" id="UP000776700"/>
    </source>
</evidence>
<evidence type="ECO:0000256" key="1">
    <source>
        <dbReference type="SAM" id="Phobius"/>
    </source>
</evidence>
<gene>
    <name evidence="2" type="ORF">K8V90_05180</name>
</gene>
<reference evidence="2" key="2">
    <citation type="submission" date="2021-09" db="EMBL/GenBank/DDBJ databases">
        <authorList>
            <person name="Gilroy R."/>
        </authorList>
    </citation>
    <scope>NUCLEOTIDE SEQUENCE</scope>
    <source>
        <strain evidence="2">1277</strain>
    </source>
</reference>
<dbReference type="AlphaFoldDB" id="A0A921SZE7"/>
<feature type="transmembrane region" description="Helical" evidence="1">
    <location>
        <begin position="20"/>
        <end position="37"/>
    </location>
</feature>
<organism evidence="2 3">
    <name type="scientific">Romboutsia timonensis</name>
    <dbReference type="NCBI Taxonomy" id="1776391"/>
    <lineage>
        <taxon>Bacteria</taxon>
        <taxon>Bacillati</taxon>
        <taxon>Bacillota</taxon>
        <taxon>Clostridia</taxon>
        <taxon>Peptostreptococcales</taxon>
        <taxon>Peptostreptococcaceae</taxon>
        <taxon>Romboutsia</taxon>
    </lineage>
</organism>
<accession>A0A921SZE7</accession>
<dbReference type="Proteomes" id="UP000776700">
    <property type="component" value="Unassembled WGS sequence"/>
</dbReference>
<keyword evidence="1" id="KW-0812">Transmembrane</keyword>
<name>A0A921SZE7_9FIRM</name>
<protein>
    <submittedName>
        <fullName evidence="2">Uncharacterized protein</fullName>
    </submittedName>
</protein>
<sequence>MLKFKWKNKAIRSTPLTDKLITLFGTTGIIVVINYLVSIQDNINIFIR</sequence>
<keyword evidence="1" id="KW-0472">Membrane</keyword>
<dbReference type="EMBL" id="DYUB01000166">
    <property type="protein sequence ID" value="HJG96477.1"/>
    <property type="molecule type" value="Genomic_DNA"/>
</dbReference>
<comment type="caution">
    <text evidence="2">The sequence shown here is derived from an EMBL/GenBank/DDBJ whole genome shotgun (WGS) entry which is preliminary data.</text>
</comment>